<dbReference type="Proteomes" id="UP000036867">
    <property type="component" value="Unassembled WGS sequence"/>
</dbReference>
<dbReference type="RefSeq" id="WP_053417140.1">
    <property type="nucleotide sequence ID" value="NZ_JBNNVA010000001.1"/>
</dbReference>
<feature type="coiled-coil region" evidence="1">
    <location>
        <begin position="43"/>
        <end position="88"/>
    </location>
</feature>
<evidence type="ECO:0000313" key="3">
    <source>
        <dbReference type="Proteomes" id="UP000036867"/>
    </source>
</evidence>
<sequence>MKNNIDLDEIINSAIPGTKNSDKIEILAATIRVISDALFALALVEEVNEVQEEEQKNTKSQSNNNRQLKNMQKQLDFVVAQLARIERKIDRN</sequence>
<evidence type="ECO:0000313" key="2">
    <source>
        <dbReference type="EMBL" id="KOO48950.1"/>
    </source>
</evidence>
<organism evidence="2 3">
    <name type="scientific">Viridibacillus arvi</name>
    <dbReference type="NCBI Taxonomy" id="263475"/>
    <lineage>
        <taxon>Bacteria</taxon>
        <taxon>Bacillati</taxon>
        <taxon>Bacillota</taxon>
        <taxon>Bacilli</taxon>
        <taxon>Bacillales</taxon>
        <taxon>Caryophanaceae</taxon>
        <taxon>Viridibacillus</taxon>
    </lineage>
</organism>
<comment type="caution">
    <text evidence="2">The sequence shown here is derived from an EMBL/GenBank/DDBJ whole genome shotgun (WGS) entry which is preliminary data.</text>
</comment>
<evidence type="ECO:0000256" key="1">
    <source>
        <dbReference type="SAM" id="Coils"/>
    </source>
</evidence>
<proteinExistence type="predicted"/>
<gene>
    <name evidence="2" type="ORF">AMD00_11115</name>
</gene>
<reference evidence="3" key="1">
    <citation type="submission" date="2015-08" db="EMBL/GenBank/DDBJ databases">
        <title>Fjat-10028 dsm 16317.</title>
        <authorList>
            <person name="Liu B."/>
            <person name="Wang J."/>
            <person name="Zhu Y."/>
            <person name="Liu G."/>
            <person name="Chen Q."/>
            <person name="Chen Z."/>
            <person name="Lan J."/>
            <person name="Che J."/>
            <person name="Ge C."/>
            <person name="Shi H."/>
            <person name="Pan Z."/>
            <person name="Liu X."/>
        </authorList>
    </citation>
    <scope>NUCLEOTIDE SEQUENCE [LARGE SCALE GENOMIC DNA]</scope>
    <source>
        <strain evidence="3">DSM 16317</strain>
    </source>
</reference>
<name>A0A0M0LD33_9BACL</name>
<accession>A0A0M0LD33</accession>
<dbReference type="GeneID" id="301136644"/>
<dbReference type="AlphaFoldDB" id="A0A0M0LD33"/>
<dbReference type="OrthoDB" id="2455541at2"/>
<protein>
    <submittedName>
        <fullName evidence="2">Uncharacterized protein</fullName>
    </submittedName>
</protein>
<dbReference type="EMBL" id="LILB01000005">
    <property type="protein sequence ID" value="KOO48950.1"/>
    <property type="molecule type" value="Genomic_DNA"/>
</dbReference>
<keyword evidence="3" id="KW-1185">Reference proteome</keyword>
<keyword evidence="1" id="KW-0175">Coiled coil</keyword>